<name>A0ABZ1CIQ3_9BACT</name>
<evidence type="ECO:0000313" key="2">
    <source>
        <dbReference type="EMBL" id="WRQ90120.1"/>
    </source>
</evidence>
<reference evidence="2 3" key="1">
    <citation type="submission" date="2021-08" db="EMBL/GenBank/DDBJ databases">
        <authorList>
            <person name="Zhang D."/>
            <person name="Zhang A."/>
            <person name="Wang L."/>
        </authorList>
    </citation>
    <scope>NUCLEOTIDE SEQUENCE [LARGE SCALE GENOMIC DNA]</scope>
    <source>
        <strain evidence="2 3">WL0086</strain>
    </source>
</reference>
<feature type="domain" description="MobA-like NTP transferase" evidence="1">
    <location>
        <begin position="16"/>
        <end position="179"/>
    </location>
</feature>
<reference evidence="2 3" key="2">
    <citation type="submission" date="2023-12" db="EMBL/GenBank/DDBJ databases">
        <title>Description of an unclassified Opitutus bacterium of Verrucomicrobiota.</title>
        <authorList>
            <person name="Zhang D.-F."/>
        </authorList>
    </citation>
    <scope>NUCLEOTIDE SEQUENCE [LARGE SCALE GENOMIC DNA]</scope>
    <source>
        <strain evidence="2 3">WL0086</strain>
    </source>
</reference>
<accession>A0ABZ1CIQ3</accession>
<dbReference type="SUPFAM" id="SSF53448">
    <property type="entry name" value="Nucleotide-diphospho-sugar transferases"/>
    <property type="match status" value="1"/>
</dbReference>
<dbReference type="CDD" id="cd04182">
    <property type="entry name" value="GT_2_like_f"/>
    <property type="match status" value="1"/>
</dbReference>
<sequence length="208" mass="22197">MTSESPPPRPPTSIACVILAAGASRRLGLTKQLLSPRGTPLLENAVQAALATPALWPVIVVLGAHASEIRPTLVAHPVLIAENPAWEEGMASSLRMGLETALTFSRDVDAALFSLCDQPELESRHLIQLVDTFLSSDHAVVASTYDGHLGAPTLIQRTHFSALAHLTGDEGARRLIKSLPPSAVATVDAPELAWDIDTPDDLRRVSDR</sequence>
<gene>
    <name evidence="2" type="ORF">K1X11_010245</name>
</gene>
<dbReference type="PANTHER" id="PTHR43777">
    <property type="entry name" value="MOLYBDENUM COFACTOR CYTIDYLYLTRANSFERASE"/>
    <property type="match status" value="1"/>
</dbReference>
<dbReference type="InterPro" id="IPR029044">
    <property type="entry name" value="Nucleotide-diphossugar_trans"/>
</dbReference>
<dbReference type="RefSeq" id="WP_225919617.1">
    <property type="nucleotide sequence ID" value="NZ_CP139781.1"/>
</dbReference>
<dbReference type="Pfam" id="PF12804">
    <property type="entry name" value="NTP_transf_3"/>
    <property type="match status" value="1"/>
</dbReference>
<dbReference type="PANTHER" id="PTHR43777:SF1">
    <property type="entry name" value="MOLYBDENUM COFACTOR CYTIDYLYLTRANSFERASE"/>
    <property type="match status" value="1"/>
</dbReference>
<evidence type="ECO:0000313" key="3">
    <source>
        <dbReference type="Proteomes" id="UP000738431"/>
    </source>
</evidence>
<protein>
    <submittedName>
        <fullName evidence="2">Nucleotidyltransferase family protein</fullName>
    </submittedName>
</protein>
<keyword evidence="3" id="KW-1185">Reference proteome</keyword>
<dbReference type="Proteomes" id="UP000738431">
    <property type="component" value="Chromosome"/>
</dbReference>
<dbReference type="InterPro" id="IPR025877">
    <property type="entry name" value="MobA-like_NTP_Trfase"/>
</dbReference>
<evidence type="ECO:0000259" key="1">
    <source>
        <dbReference type="Pfam" id="PF12804"/>
    </source>
</evidence>
<organism evidence="2 3">
    <name type="scientific">Actomonas aquatica</name>
    <dbReference type="NCBI Taxonomy" id="2866162"/>
    <lineage>
        <taxon>Bacteria</taxon>
        <taxon>Pseudomonadati</taxon>
        <taxon>Verrucomicrobiota</taxon>
        <taxon>Opitutia</taxon>
        <taxon>Opitutales</taxon>
        <taxon>Opitutaceae</taxon>
        <taxon>Actomonas</taxon>
    </lineage>
</organism>
<proteinExistence type="predicted"/>
<dbReference type="Gene3D" id="3.90.550.10">
    <property type="entry name" value="Spore Coat Polysaccharide Biosynthesis Protein SpsA, Chain A"/>
    <property type="match status" value="1"/>
</dbReference>
<dbReference type="EMBL" id="CP139781">
    <property type="protein sequence ID" value="WRQ90120.1"/>
    <property type="molecule type" value="Genomic_DNA"/>
</dbReference>